<reference evidence="2" key="1">
    <citation type="journal article" date="2020" name="bioRxiv">
        <title>Whole genome comparisons of ergot fungi reveals the divergence and evolution of species within the genus Claviceps are the result of varying mechanisms driving genome evolution and host range expansion.</title>
        <authorList>
            <person name="Wyka S.A."/>
            <person name="Mondo S.J."/>
            <person name="Liu M."/>
            <person name="Dettman J."/>
            <person name="Nalam V."/>
            <person name="Broders K.D."/>
        </authorList>
    </citation>
    <scope>NUCLEOTIDE SEQUENCE</scope>
    <source>
        <strain evidence="2">CCC 489</strain>
    </source>
</reference>
<feature type="compositionally biased region" description="Polar residues" evidence="1">
    <location>
        <begin position="78"/>
        <end position="88"/>
    </location>
</feature>
<feature type="compositionally biased region" description="Polar residues" evidence="1">
    <location>
        <begin position="303"/>
        <end position="332"/>
    </location>
</feature>
<comment type="caution">
    <text evidence="2">The sequence shown here is derived from an EMBL/GenBank/DDBJ whole genome shotgun (WGS) entry which is preliminary data.</text>
</comment>
<proteinExistence type="predicted"/>
<feature type="compositionally biased region" description="Basic and acidic residues" evidence="1">
    <location>
        <begin position="219"/>
        <end position="233"/>
    </location>
</feature>
<evidence type="ECO:0000313" key="2">
    <source>
        <dbReference type="EMBL" id="KAG5928972.1"/>
    </source>
</evidence>
<dbReference type="AlphaFoldDB" id="A0A8K0JBE4"/>
<evidence type="ECO:0000256" key="1">
    <source>
        <dbReference type="SAM" id="MobiDB-lite"/>
    </source>
</evidence>
<protein>
    <submittedName>
        <fullName evidence="2">Uncharacterized protein</fullName>
    </submittedName>
</protein>
<accession>A0A8K0JBE4</accession>
<gene>
    <name evidence="2" type="ORF">E4U42_007539</name>
</gene>
<keyword evidence="3" id="KW-1185">Reference proteome</keyword>
<evidence type="ECO:0000313" key="3">
    <source>
        <dbReference type="Proteomes" id="UP000811619"/>
    </source>
</evidence>
<dbReference type="Proteomes" id="UP000811619">
    <property type="component" value="Unassembled WGS sequence"/>
</dbReference>
<dbReference type="EMBL" id="SRPY01000087">
    <property type="protein sequence ID" value="KAG5928972.1"/>
    <property type="molecule type" value="Genomic_DNA"/>
</dbReference>
<sequence length="348" mass="37452">MNPVPCLAEQSYDNLSNQHFGAVAGAGSFMGMQNQTGSLQHSPKPYDASPTGARDHFTNSNNHQPYNAPPAPALAYHQNANGQQQFDQTAAAPPISPSHSGRSTPRHLQQAQKSPTTQGLPMELPGSVPPEAHGMRRPLPTDSTAPVLDRSPPGQDARMRNLPGPRQTSEPVAEIPFGCPPRGLPRHDHVSGAPSPQVPRDDSNRSYSPAPPRNFAQGPERRFSPGPERHNDHVSSTPSPQVPRDDSNRSYSPASPRNFAHGPERHNVPATERQRTPALHPISRPEPLASSSLDGPSSPPQSPITNNAGFDFTSGYSRPQGNRSLPGQSPTTAAYPGQRMYQPGRQFS</sequence>
<dbReference type="OrthoDB" id="5401332at2759"/>
<feature type="compositionally biased region" description="Polar residues" evidence="1">
    <location>
        <begin position="97"/>
        <end position="119"/>
    </location>
</feature>
<organism evidence="2 3">
    <name type="scientific">Claviceps africana</name>
    <dbReference type="NCBI Taxonomy" id="83212"/>
    <lineage>
        <taxon>Eukaryota</taxon>
        <taxon>Fungi</taxon>
        <taxon>Dikarya</taxon>
        <taxon>Ascomycota</taxon>
        <taxon>Pezizomycotina</taxon>
        <taxon>Sordariomycetes</taxon>
        <taxon>Hypocreomycetidae</taxon>
        <taxon>Hypocreales</taxon>
        <taxon>Clavicipitaceae</taxon>
        <taxon>Claviceps</taxon>
    </lineage>
</organism>
<name>A0A8K0JBE4_9HYPO</name>
<feature type="compositionally biased region" description="Basic and acidic residues" evidence="1">
    <location>
        <begin position="262"/>
        <end position="275"/>
    </location>
</feature>
<feature type="region of interest" description="Disordered" evidence="1">
    <location>
        <begin position="33"/>
        <end position="348"/>
    </location>
</feature>